<accession>A0A940MNY6</accession>
<dbReference type="EMBL" id="JAGISH010000005">
    <property type="protein sequence ID" value="MBP0482784.1"/>
    <property type="molecule type" value="Genomic_DNA"/>
</dbReference>
<feature type="compositionally biased region" description="Basic and acidic residues" evidence="1">
    <location>
        <begin position="13"/>
        <end position="32"/>
    </location>
</feature>
<comment type="caution">
    <text evidence="2">The sequence shown here is derived from an EMBL/GenBank/DDBJ whole genome shotgun (WGS) entry which is preliminary data.</text>
</comment>
<keyword evidence="3" id="KW-1185">Reference proteome</keyword>
<evidence type="ECO:0000313" key="3">
    <source>
        <dbReference type="Proteomes" id="UP000675940"/>
    </source>
</evidence>
<feature type="region of interest" description="Disordered" evidence="1">
    <location>
        <begin position="1"/>
        <end position="32"/>
    </location>
</feature>
<organism evidence="2 3">
    <name type="scientific">Sagittula salina</name>
    <dbReference type="NCBI Taxonomy" id="2820268"/>
    <lineage>
        <taxon>Bacteria</taxon>
        <taxon>Pseudomonadati</taxon>
        <taxon>Pseudomonadota</taxon>
        <taxon>Alphaproteobacteria</taxon>
        <taxon>Rhodobacterales</taxon>
        <taxon>Roseobacteraceae</taxon>
        <taxon>Sagittula</taxon>
    </lineage>
</organism>
<evidence type="ECO:0000313" key="2">
    <source>
        <dbReference type="EMBL" id="MBP0482784.1"/>
    </source>
</evidence>
<protein>
    <submittedName>
        <fullName evidence="2">Uncharacterized protein</fullName>
    </submittedName>
</protein>
<evidence type="ECO:0000256" key="1">
    <source>
        <dbReference type="SAM" id="MobiDB-lite"/>
    </source>
</evidence>
<dbReference type="AlphaFoldDB" id="A0A940MNY6"/>
<sequence>MTQDGQRHAAKLKRLENRKKEMEDALGRLTRDEADADAEEAMELAKEVELIEQQVATARAAV</sequence>
<gene>
    <name evidence="2" type="ORF">J5474_09815</name>
</gene>
<dbReference type="Proteomes" id="UP000675940">
    <property type="component" value="Unassembled WGS sequence"/>
</dbReference>
<name>A0A940MNY6_9RHOB</name>
<proteinExistence type="predicted"/>
<reference evidence="2" key="1">
    <citation type="submission" date="2021-03" db="EMBL/GenBank/DDBJ databases">
        <title>Sagittula salina sp. nov. strain M10.9X isolated from the marine waste.</title>
        <authorList>
            <person name="Satari L."/>
            <person name="Molina-Menor E."/>
            <person name="Vidal-Verdu A."/>
            <person name="Pascual J."/>
            <person name="Pereto J."/>
            <person name="Porcar M."/>
        </authorList>
    </citation>
    <scope>NUCLEOTIDE SEQUENCE</scope>
    <source>
        <strain evidence="2">M10.9X</strain>
    </source>
</reference>
<dbReference type="RefSeq" id="WP_209360741.1">
    <property type="nucleotide sequence ID" value="NZ_JAGISH010000005.1"/>
</dbReference>